<evidence type="ECO:0000256" key="3">
    <source>
        <dbReference type="ARBA" id="ARBA00021622"/>
    </source>
</evidence>
<evidence type="ECO:0000256" key="11">
    <source>
        <dbReference type="ARBA" id="ARBA00023225"/>
    </source>
</evidence>
<keyword evidence="5 12" id="KW-1003">Cell membrane</keyword>
<feature type="transmembrane region" description="Helical" evidence="12">
    <location>
        <begin position="106"/>
        <end position="131"/>
    </location>
</feature>
<gene>
    <name evidence="12 13" type="primary">flhB</name>
    <name evidence="13" type="ORF">D7M11_00610</name>
</gene>
<dbReference type="InterPro" id="IPR029025">
    <property type="entry name" value="T3SS_substrate_exporter_C"/>
</dbReference>
<organism evidence="13 14">
    <name type="scientific">Paenibacillus ginsengarvi</name>
    <dbReference type="NCBI Taxonomy" id="400777"/>
    <lineage>
        <taxon>Bacteria</taxon>
        <taxon>Bacillati</taxon>
        <taxon>Bacillota</taxon>
        <taxon>Bacilli</taxon>
        <taxon>Bacillales</taxon>
        <taxon>Paenibacillaceae</taxon>
        <taxon>Paenibacillus</taxon>
    </lineage>
</organism>
<evidence type="ECO:0000256" key="7">
    <source>
        <dbReference type="ARBA" id="ARBA00022795"/>
    </source>
</evidence>
<evidence type="ECO:0000313" key="14">
    <source>
        <dbReference type="Proteomes" id="UP000282311"/>
    </source>
</evidence>
<dbReference type="EMBL" id="RBAH01000001">
    <property type="protein sequence ID" value="RKN86507.1"/>
    <property type="molecule type" value="Genomic_DNA"/>
</dbReference>
<dbReference type="Pfam" id="PF01312">
    <property type="entry name" value="Bac_export_2"/>
    <property type="match status" value="1"/>
</dbReference>
<dbReference type="GO" id="GO:0005886">
    <property type="term" value="C:plasma membrane"/>
    <property type="evidence" value="ECO:0007669"/>
    <property type="project" value="UniProtKB-SubCell"/>
</dbReference>
<feature type="transmembrane region" description="Helical" evidence="12">
    <location>
        <begin position="160"/>
        <end position="179"/>
    </location>
</feature>
<name>A0A3B0CTU5_9BACL</name>
<evidence type="ECO:0000256" key="6">
    <source>
        <dbReference type="ARBA" id="ARBA00022692"/>
    </source>
</evidence>
<keyword evidence="8 12" id="KW-0653">Protein transport</keyword>
<keyword evidence="9 12" id="KW-1133">Transmembrane helix</keyword>
<evidence type="ECO:0000313" key="13">
    <source>
        <dbReference type="EMBL" id="RKN86507.1"/>
    </source>
</evidence>
<comment type="similarity">
    <text evidence="2 12">Belongs to the type III secretion exporter family.</text>
</comment>
<keyword evidence="4 12" id="KW-0813">Transport</keyword>
<protein>
    <recommendedName>
        <fullName evidence="3 12">Flagellar biosynthetic protein FlhB</fullName>
    </recommendedName>
</protein>
<dbReference type="Proteomes" id="UP000282311">
    <property type="component" value="Unassembled WGS sequence"/>
</dbReference>
<comment type="function">
    <text evidence="12">Required for formation of the rod structure in the basal body of the flagellar apparatus. Together with FliI and FliH, may constitute the export apparatus of flagellin.</text>
</comment>
<dbReference type="InterPro" id="IPR006135">
    <property type="entry name" value="T3SS_substrate_exporter"/>
</dbReference>
<evidence type="ECO:0000256" key="2">
    <source>
        <dbReference type="ARBA" id="ARBA00010690"/>
    </source>
</evidence>
<feature type="transmembrane region" description="Helical" evidence="12">
    <location>
        <begin position="47"/>
        <end position="66"/>
    </location>
</feature>
<evidence type="ECO:0000256" key="8">
    <source>
        <dbReference type="ARBA" id="ARBA00022927"/>
    </source>
</evidence>
<accession>A0A3B0CTU5</accession>
<dbReference type="GO" id="GO:0044780">
    <property type="term" value="P:bacterial-type flagellum assembly"/>
    <property type="evidence" value="ECO:0007669"/>
    <property type="project" value="InterPro"/>
</dbReference>
<evidence type="ECO:0000256" key="12">
    <source>
        <dbReference type="RuleBase" id="RU364091"/>
    </source>
</evidence>
<keyword evidence="13" id="KW-0282">Flagellum</keyword>
<evidence type="ECO:0000256" key="1">
    <source>
        <dbReference type="ARBA" id="ARBA00004651"/>
    </source>
</evidence>
<dbReference type="Gene3D" id="3.40.1690.10">
    <property type="entry name" value="secretion proteins EscU"/>
    <property type="match status" value="1"/>
</dbReference>
<comment type="subcellular location">
    <subcellularLocation>
        <location evidence="1">Cell membrane</location>
        <topology evidence="1">Multi-pass membrane protein</topology>
    </subcellularLocation>
</comment>
<keyword evidence="11 12" id="KW-1006">Bacterial flagellum protein export</keyword>
<dbReference type="FunFam" id="3.40.1690.10:FF:000001">
    <property type="entry name" value="Flagellar biosynthetic protein FlhB"/>
    <property type="match status" value="1"/>
</dbReference>
<evidence type="ECO:0000256" key="5">
    <source>
        <dbReference type="ARBA" id="ARBA00022475"/>
    </source>
</evidence>
<keyword evidence="6 12" id="KW-0812">Transmembrane</keyword>
<keyword evidence="13" id="KW-0969">Cilium</keyword>
<evidence type="ECO:0000256" key="10">
    <source>
        <dbReference type="ARBA" id="ARBA00023136"/>
    </source>
</evidence>
<dbReference type="NCBIfam" id="TIGR00328">
    <property type="entry name" value="flhB"/>
    <property type="match status" value="1"/>
</dbReference>
<feature type="transmembrane region" description="Helical" evidence="12">
    <location>
        <begin position="199"/>
        <end position="225"/>
    </location>
</feature>
<keyword evidence="7 12" id="KW-1005">Bacterial flagellum biogenesis</keyword>
<keyword evidence="10 12" id="KW-0472">Membrane</keyword>
<comment type="caution">
    <text evidence="13">The sequence shown here is derived from an EMBL/GenBank/DDBJ whole genome shotgun (WGS) entry which is preliminary data.</text>
</comment>
<dbReference type="InterPro" id="IPR006136">
    <property type="entry name" value="FlhB"/>
</dbReference>
<dbReference type="SUPFAM" id="SSF160544">
    <property type="entry name" value="EscU C-terminal domain-like"/>
    <property type="match status" value="1"/>
</dbReference>
<proteinExistence type="inferred from homology"/>
<evidence type="ECO:0000256" key="9">
    <source>
        <dbReference type="ARBA" id="ARBA00022989"/>
    </source>
</evidence>
<dbReference type="AlphaFoldDB" id="A0A3B0CTU5"/>
<evidence type="ECO:0000256" key="4">
    <source>
        <dbReference type="ARBA" id="ARBA00022448"/>
    </source>
</evidence>
<dbReference type="GO" id="GO:0009306">
    <property type="term" value="P:protein secretion"/>
    <property type="evidence" value="ECO:0007669"/>
    <property type="project" value="InterPro"/>
</dbReference>
<dbReference type="OrthoDB" id="9807950at2"/>
<keyword evidence="13" id="KW-0966">Cell projection</keyword>
<dbReference type="PANTHER" id="PTHR30531">
    <property type="entry name" value="FLAGELLAR BIOSYNTHETIC PROTEIN FLHB"/>
    <property type="match status" value="1"/>
</dbReference>
<sequence>MGGVNNVTRFALPLDLQLFAGEKTEKATPKKRQDARKKGQVAKSMELPSSSILFGIVLLLFGYGSIMRDKIENMFLFTIHDYMGMELTPSTAATIFGRLIFEGLLLLAPIFGLALVMAVVASASQVGFLITMEPLKMSFSKLDPIKGIANLFKLRALVELLKSVLKMTVIGLVVFFTIWNSRDVLIEMGRWPLIHTFSYTAKLIMTLAIEIAVILLILALFDYMYQRYEHEKNLKMSKDEVKQEYKNSEGDPLIKSKIREKQRRMALQRMMQEVPKADVVITNPTHFAVAIRYDPKKSEAPVVVAKGMDYIALKIRQVAEEHGIVKMENKPLARALYDQVEIGQTIPADLFQAVAEVLAYVYKLKGKTTIT</sequence>
<dbReference type="PRINTS" id="PR00950">
    <property type="entry name" value="TYPE3IMSPROT"/>
</dbReference>
<dbReference type="Gene3D" id="6.10.250.2080">
    <property type="match status" value="1"/>
</dbReference>
<reference evidence="13 14" key="1">
    <citation type="journal article" date="2007" name="Int. J. Syst. Evol. Microbiol.">
        <title>Paenibacillus ginsengarvi sp. nov., isolated from soil from ginseng cultivation.</title>
        <authorList>
            <person name="Yoon M.H."/>
            <person name="Ten L.N."/>
            <person name="Im W.T."/>
        </authorList>
    </citation>
    <scope>NUCLEOTIDE SEQUENCE [LARGE SCALE GENOMIC DNA]</scope>
    <source>
        <strain evidence="13 14">KCTC 13059</strain>
    </source>
</reference>
<keyword evidence="14" id="KW-1185">Reference proteome</keyword>
<dbReference type="PANTHER" id="PTHR30531:SF12">
    <property type="entry name" value="FLAGELLAR BIOSYNTHETIC PROTEIN FLHB"/>
    <property type="match status" value="1"/>
</dbReference>